<sequence length="249" mass="27938">MIHDSEEKYFNDIKQKAQLYGVTISDSEARDLLRHLDLVIEANKSVNLTRITSVRDGINLHIVDSLLYIAADLSMRESHGRLLDIGTGAGYPGIPIDICSSVNVTMIDSVGKKVRILQSFVDELGLDSKSECIKSRAEELALKQFSSFEYVTARAVAQLSTLIEYATPFLVKNGKAIFSKGRMSDDEIEHAQITAKICGMKLVSRETFELPEESGHRELLTYVRERDSKVNLPRRNGLAKSEPLYLKHH</sequence>
<gene>
    <name evidence="6" type="primary">rsmG</name>
    <name evidence="7" type="ORF">SAMN04487824_1202</name>
</gene>
<keyword evidence="2 6" id="KW-0698">rRNA processing</keyword>
<evidence type="ECO:0000313" key="7">
    <source>
        <dbReference type="EMBL" id="SDC53010.1"/>
    </source>
</evidence>
<evidence type="ECO:0000256" key="1">
    <source>
        <dbReference type="ARBA" id="ARBA00022490"/>
    </source>
</evidence>
<dbReference type="GO" id="GO:0005829">
    <property type="term" value="C:cytosol"/>
    <property type="evidence" value="ECO:0007669"/>
    <property type="project" value="TreeGrafter"/>
</dbReference>
<dbReference type="STRING" id="604330.SAMN04489857_1881"/>
<organism evidence="7 8">
    <name type="scientific">Parafannyhessea umbonata</name>
    <dbReference type="NCBI Taxonomy" id="604330"/>
    <lineage>
        <taxon>Bacteria</taxon>
        <taxon>Bacillati</taxon>
        <taxon>Actinomycetota</taxon>
        <taxon>Coriobacteriia</taxon>
        <taxon>Coriobacteriales</taxon>
        <taxon>Atopobiaceae</taxon>
        <taxon>Parafannyhessea</taxon>
    </lineage>
</organism>
<feature type="binding site" evidence="6">
    <location>
        <begin position="137"/>
        <end position="138"/>
    </location>
    <ligand>
        <name>S-adenosyl-L-methionine</name>
        <dbReference type="ChEBI" id="CHEBI:59789"/>
    </ligand>
</feature>
<dbReference type="GO" id="GO:0070043">
    <property type="term" value="F:rRNA (guanine-N7-)-methyltransferase activity"/>
    <property type="evidence" value="ECO:0007669"/>
    <property type="project" value="UniProtKB-UniRule"/>
</dbReference>
<keyword evidence="4 6" id="KW-0808">Transferase</keyword>
<dbReference type="InterPro" id="IPR029063">
    <property type="entry name" value="SAM-dependent_MTases_sf"/>
</dbReference>
<keyword evidence="1 6" id="KW-0963">Cytoplasm</keyword>
<feature type="binding site" evidence="6">
    <location>
        <position position="86"/>
    </location>
    <ligand>
        <name>S-adenosyl-L-methionine</name>
        <dbReference type="ChEBI" id="CHEBI:59789"/>
    </ligand>
</feature>
<dbReference type="PANTHER" id="PTHR31760">
    <property type="entry name" value="S-ADENOSYL-L-METHIONINE-DEPENDENT METHYLTRANSFERASES SUPERFAMILY PROTEIN"/>
    <property type="match status" value="1"/>
</dbReference>
<dbReference type="NCBIfam" id="TIGR00138">
    <property type="entry name" value="rsmG_gidB"/>
    <property type="match status" value="1"/>
</dbReference>
<dbReference type="PANTHER" id="PTHR31760:SF0">
    <property type="entry name" value="S-ADENOSYL-L-METHIONINE-DEPENDENT METHYLTRANSFERASES SUPERFAMILY PROTEIN"/>
    <property type="match status" value="1"/>
</dbReference>
<reference evidence="8" key="1">
    <citation type="submission" date="2016-10" db="EMBL/GenBank/DDBJ databases">
        <authorList>
            <person name="Varghese N."/>
            <person name="Submissions S."/>
        </authorList>
    </citation>
    <scope>NUCLEOTIDE SEQUENCE [LARGE SCALE GENOMIC DNA]</scope>
    <source>
        <strain evidence="8">DSM 22619</strain>
    </source>
</reference>
<keyword evidence="3 6" id="KW-0489">Methyltransferase</keyword>
<evidence type="ECO:0000256" key="3">
    <source>
        <dbReference type="ARBA" id="ARBA00022603"/>
    </source>
</evidence>
<dbReference type="Proteomes" id="UP000198528">
    <property type="component" value="Unassembled WGS sequence"/>
</dbReference>
<feature type="binding site" evidence="6">
    <location>
        <position position="154"/>
    </location>
    <ligand>
        <name>S-adenosyl-L-methionine</name>
        <dbReference type="ChEBI" id="CHEBI:59789"/>
    </ligand>
</feature>
<comment type="subcellular location">
    <subcellularLocation>
        <location evidence="6">Cytoplasm</location>
    </subcellularLocation>
</comment>
<dbReference type="Pfam" id="PF02527">
    <property type="entry name" value="GidB"/>
    <property type="match status" value="1"/>
</dbReference>
<comment type="similarity">
    <text evidence="6">Belongs to the methyltransferase superfamily. RNA methyltransferase RsmG family.</text>
</comment>
<protein>
    <recommendedName>
        <fullName evidence="6">Ribosomal RNA small subunit methyltransferase G</fullName>
        <ecNumber evidence="6">2.1.1.-</ecNumber>
    </recommendedName>
    <alternativeName>
        <fullName evidence="6">16S rRNA 7-methylguanosine methyltransferase</fullName>
        <shortName evidence="6">16S rRNA m7G methyltransferase</shortName>
    </alternativeName>
</protein>
<dbReference type="RefSeq" id="WP_090847251.1">
    <property type="nucleotide sequence ID" value="NZ_FMZL01000020.1"/>
</dbReference>
<proteinExistence type="inferred from homology"/>
<dbReference type="EC" id="2.1.1.-" evidence="6"/>
<accession>A0A1G6MC25</accession>
<dbReference type="SUPFAM" id="SSF53335">
    <property type="entry name" value="S-adenosyl-L-methionine-dependent methyltransferases"/>
    <property type="match status" value="1"/>
</dbReference>
<evidence type="ECO:0000256" key="5">
    <source>
        <dbReference type="ARBA" id="ARBA00022691"/>
    </source>
</evidence>
<keyword evidence="8" id="KW-1185">Reference proteome</keyword>
<comment type="caution">
    <text evidence="6">Lacks conserved residue(s) required for the propagation of feature annotation.</text>
</comment>
<dbReference type="EMBL" id="FMZL01000020">
    <property type="protein sequence ID" value="SDC53010.1"/>
    <property type="molecule type" value="Genomic_DNA"/>
</dbReference>
<feature type="binding site" evidence="6">
    <location>
        <position position="91"/>
    </location>
    <ligand>
        <name>S-adenosyl-L-methionine</name>
        <dbReference type="ChEBI" id="CHEBI:59789"/>
    </ligand>
</feature>
<dbReference type="HAMAP" id="MF_00074">
    <property type="entry name" value="16SrRNA_methyltr_G"/>
    <property type="match status" value="1"/>
</dbReference>
<dbReference type="AlphaFoldDB" id="A0A1G6MC25"/>
<evidence type="ECO:0000256" key="2">
    <source>
        <dbReference type="ARBA" id="ARBA00022552"/>
    </source>
</evidence>
<evidence type="ECO:0000313" key="8">
    <source>
        <dbReference type="Proteomes" id="UP000198528"/>
    </source>
</evidence>
<dbReference type="InterPro" id="IPR003682">
    <property type="entry name" value="rRNA_ssu_MeTfrase_G"/>
</dbReference>
<dbReference type="PIRSF" id="PIRSF003078">
    <property type="entry name" value="GidB"/>
    <property type="match status" value="1"/>
</dbReference>
<name>A0A1G6MC25_9ACTN</name>
<evidence type="ECO:0000256" key="4">
    <source>
        <dbReference type="ARBA" id="ARBA00022679"/>
    </source>
</evidence>
<keyword evidence="5 6" id="KW-0949">S-adenosyl-L-methionine</keyword>
<comment type="function">
    <text evidence="6">Specifically methylates the N7 position of a guanine in 16S rRNA.</text>
</comment>
<dbReference type="Gene3D" id="3.40.50.150">
    <property type="entry name" value="Vaccinia Virus protein VP39"/>
    <property type="match status" value="1"/>
</dbReference>
<evidence type="ECO:0000256" key="6">
    <source>
        <dbReference type="HAMAP-Rule" id="MF_00074"/>
    </source>
</evidence>